<dbReference type="Proteomes" id="UP000321749">
    <property type="component" value="Unassembled WGS sequence"/>
</dbReference>
<reference evidence="1 2" key="1">
    <citation type="submission" date="2019-07" db="EMBL/GenBank/DDBJ databases">
        <title>Whole genome shotgun sequence of Agrococcus baldri NBRC 103055.</title>
        <authorList>
            <person name="Hosoyama A."/>
            <person name="Uohara A."/>
            <person name="Ohji S."/>
            <person name="Ichikawa N."/>
        </authorList>
    </citation>
    <scope>NUCLEOTIDE SEQUENCE [LARGE SCALE GENOMIC DNA]</scope>
    <source>
        <strain evidence="1 2">NBRC 103055</strain>
    </source>
</reference>
<protein>
    <submittedName>
        <fullName evidence="1">Uncharacterized protein</fullName>
    </submittedName>
</protein>
<comment type="caution">
    <text evidence="1">The sequence shown here is derived from an EMBL/GenBank/DDBJ whole genome shotgun (WGS) entry which is preliminary data.</text>
</comment>
<name>A0AA87RII1_9MICO</name>
<dbReference type="EMBL" id="BJUU01000015">
    <property type="protein sequence ID" value="GEK80875.1"/>
    <property type="molecule type" value="Genomic_DNA"/>
</dbReference>
<dbReference type="AlphaFoldDB" id="A0AA87RII1"/>
<sequence length="79" mass="8183">MAMAARSSAVAEAREASAAVARAARRVDDARALIDLRGAEGWLGPARELLDARLAALRGRMAAEGRELELLAGAIEGAV</sequence>
<evidence type="ECO:0000313" key="1">
    <source>
        <dbReference type="EMBL" id="GEK80875.1"/>
    </source>
</evidence>
<keyword evidence="2" id="KW-1185">Reference proteome</keyword>
<proteinExistence type="predicted"/>
<accession>A0AA87RII1</accession>
<evidence type="ECO:0000313" key="2">
    <source>
        <dbReference type="Proteomes" id="UP000321749"/>
    </source>
</evidence>
<gene>
    <name evidence="1" type="ORF">ABA31_22260</name>
</gene>
<organism evidence="1 2">
    <name type="scientific">Agrococcus baldri</name>
    <dbReference type="NCBI Taxonomy" id="153730"/>
    <lineage>
        <taxon>Bacteria</taxon>
        <taxon>Bacillati</taxon>
        <taxon>Actinomycetota</taxon>
        <taxon>Actinomycetes</taxon>
        <taxon>Micrococcales</taxon>
        <taxon>Microbacteriaceae</taxon>
        <taxon>Agrococcus</taxon>
    </lineage>
</organism>